<dbReference type="AlphaFoldDB" id="A0A4Y2EDJ6"/>
<proteinExistence type="predicted"/>
<sequence>MEISIEAQGSWNSNEIKFQHFLRRSQFEASNGEKKTKNPTLRTNGMASLQKRKKKYPEATTEMAQIAHVIKEVVNLARELHLKVDSNDVNELRPRSTKNANGDCSLDKWSRLI</sequence>
<accession>A0A4Y2EDJ6</accession>
<name>A0A4Y2EDJ6_ARAVE</name>
<comment type="caution">
    <text evidence="1">The sequence shown here is derived from an EMBL/GenBank/DDBJ whole genome shotgun (WGS) entry which is preliminary data.</text>
</comment>
<protein>
    <submittedName>
        <fullName evidence="1">Uncharacterized protein</fullName>
    </submittedName>
</protein>
<evidence type="ECO:0000313" key="1">
    <source>
        <dbReference type="EMBL" id="GBM26128.1"/>
    </source>
</evidence>
<organism evidence="1 2">
    <name type="scientific">Araneus ventricosus</name>
    <name type="common">Orbweaver spider</name>
    <name type="synonym">Epeira ventricosa</name>
    <dbReference type="NCBI Taxonomy" id="182803"/>
    <lineage>
        <taxon>Eukaryota</taxon>
        <taxon>Metazoa</taxon>
        <taxon>Ecdysozoa</taxon>
        <taxon>Arthropoda</taxon>
        <taxon>Chelicerata</taxon>
        <taxon>Arachnida</taxon>
        <taxon>Araneae</taxon>
        <taxon>Araneomorphae</taxon>
        <taxon>Entelegynae</taxon>
        <taxon>Araneoidea</taxon>
        <taxon>Araneidae</taxon>
        <taxon>Araneus</taxon>
    </lineage>
</organism>
<gene>
    <name evidence="1" type="ORF">AVEN_87280_1</name>
</gene>
<keyword evidence="2" id="KW-1185">Reference proteome</keyword>
<dbReference type="EMBL" id="BGPR01000554">
    <property type="protein sequence ID" value="GBM26128.1"/>
    <property type="molecule type" value="Genomic_DNA"/>
</dbReference>
<reference evidence="1 2" key="1">
    <citation type="journal article" date="2019" name="Sci. Rep.">
        <title>Orb-weaving spider Araneus ventricosus genome elucidates the spidroin gene catalogue.</title>
        <authorList>
            <person name="Kono N."/>
            <person name="Nakamura H."/>
            <person name="Ohtoshi R."/>
            <person name="Moran D.A.P."/>
            <person name="Shinohara A."/>
            <person name="Yoshida Y."/>
            <person name="Fujiwara M."/>
            <person name="Mori M."/>
            <person name="Tomita M."/>
            <person name="Arakawa K."/>
        </authorList>
    </citation>
    <scope>NUCLEOTIDE SEQUENCE [LARGE SCALE GENOMIC DNA]</scope>
</reference>
<evidence type="ECO:0000313" key="2">
    <source>
        <dbReference type="Proteomes" id="UP000499080"/>
    </source>
</evidence>
<dbReference type="Proteomes" id="UP000499080">
    <property type="component" value="Unassembled WGS sequence"/>
</dbReference>